<sequence length="548" mass="61061">MAEQRPPIGKLLKDHGLVSEEQIQYALQEQRATGERLGECLMRLGLVTDAEVARALAQQSGHPFVDLRTFLPRAENLERLPAQVARDQKILPLYNEEGRLHVAVADPYDPRPRDVVFRLTGGFPEIHVGAEGELGKVIERFYYLLEHPLDEQIEEMAERLRRDPAGDLDVGRMVDMLLAAAISQRATDVHVSPSDRTVRVMFRVDGVTGPAYIFPIGLHNRLVTNIKVRSGMDISEQRKPQDGRMSFEFLGDAFDIRVSTVRSQFGENLVLRLLPARGGTFLGIADLGFEPEELAKARELFGLPYGMVLVTGPTGSGKTTTLYAGLRGMDAISKNILTVEDPIEYEFLLIHQTQVNERAGYTFASAIRTFLRQDPDVILVGEIRDEETAVLATRAALTGHLVLSTLHTNNALGAVARLRDLGISPYLLSTSLAGILAQRLVRRLCYRCKERYQPDKHVLRRYGLPEDGEYYKGKGCEFCRGTGYLGRIAVVEILSMSRELLRLIAEEAPMGAIEDQARAEGFRDLVEIGKKKVLAGETSLDEMQRVLG</sequence>
<gene>
    <name evidence="5" type="primary">cpaF</name>
    <name evidence="5" type="ORF">G3N55_05595</name>
</gene>
<dbReference type="Proteomes" id="UP000469346">
    <property type="component" value="Unassembled WGS sequence"/>
</dbReference>
<dbReference type="GO" id="GO:0005524">
    <property type="term" value="F:ATP binding"/>
    <property type="evidence" value="ECO:0007669"/>
    <property type="project" value="UniProtKB-KW"/>
</dbReference>
<dbReference type="PANTHER" id="PTHR30258">
    <property type="entry name" value="TYPE II SECRETION SYSTEM PROTEIN GSPE-RELATED"/>
    <property type="match status" value="1"/>
</dbReference>
<evidence type="ECO:0000259" key="4">
    <source>
        <dbReference type="PROSITE" id="PS00662"/>
    </source>
</evidence>
<keyword evidence="3" id="KW-0067">ATP-binding</keyword>
<dbReference type="Pfam" id="PF05157">
    <property type="entry name" value="MshEN"/>
    <property type="match status" value="1"/>
</dbReference>
<comment type="similarity">
    <text evidence="1">Belongs to the GSP E family.</text>
</comment>
<dbReference type="RefSeq" id="WP_163298459.1">
    <property type="nucleotide sequence ID" value="NZ_JAAGRR010000047.1"/>
</dbReference>
<dbReference type="EMBL" id="JAAGRR010000047">
    <property type="protein sequence ID" value="NDY42315.1"/>
    <property type="molecule type" value="Genomic_DNA"/>
</dbReference>
<evidence type="ECO:0000256" key="1">
    <source>
        <dbReference type="ARBA" id="ARBA00006611"/>
    </source>
</evidence>
<evidence type="ECO:0000313" key="6">
    <source>
        <dbReference type="Proteomes" id="UP000469346"/>
    </source>
</evidence>
<protein>
    <submittedName>
        <fullName evidence="5">Flp pilus assembly complex ATPase component</fullName>
    </submittedName>
</protein>
<feature type="domain" description="Bacterial type II secretion system protein E" evidence="4">
    <location>
        <begin position="371"/>
        <end position="385"/>
    </location>
</feature>
<dbReference type="GO" id="GO:0005886">
    <property type="term" value="C:plasma membrane"/>
    <property type="evidence" value="ECO:0007669"/>
    <property type="project" value="TreeGrafter"/>
</dbReference>
<dbReference type="InterPro" id="IPR007831">
    <property type="entry name" value="T2SS_GspE_N"/>
</dbReference>
<reference evidence="5 6" key="1">
    <citation type="submission" date="2020-02" db="EMBL/GenBank/DDBJ databases">
        <title>Comparative genomics of sulfur disproportionating microorganisms.</title>
        <authorList>
            <person name="Ward L.M."/>
            <person name="Bertran E."/>
            <person name="Johnston D.T."/>
        </authorList>
    </citation>
    <scope>NUCLEOTIDE SEQUENCE [LARGE SCALE GENOMIC DNA]</scope>
    <source>
        <strain evidence="5 6">DSM 100025</strain>
    </source>
</reference>
<dbReference type="CDD" id="cd01129">
    <property type="entry name" value="PulE-GspE-like"/>
    <property type="match status" value="1"/>
</dbReference>
<comment type="caution">
    <text evidence="5">The sequence shown here is derived from an EMBL/GenBank/DDBJ whole genome shotgun (WGS) entry which is preliminary data.</text>
</comment>
<dbReference type="InterPro" id="IPR037257">
    <property type="entry name" value="T2SS_E_N_sf"/>
</dbReference>
<dbReference type="Gene3D" id="3.40.50.300">
    <property type="entry name" value="P-loop containing nucleotide triphosphate hydrolases"/>
    <property type="match status" value="1"/>
</dbReference>
<accession>A0A6N9TM55</accession>
<evidence type="ECO:0000256" key="3">
    <source>
        <dbReference type="ARBA" id="ARBA00022840"/>
    </source>
</evidence>
<dbReference type="InterPro" id="IPR027417">
    <property type="entry name" value="P-loop_NTPase"/>
</dbReference>
<dbReference type="Gene3D" id="3.30.300.160">
    <property type="entry name" value="Type II secretion system, protein E, N-terminal domain"/>
    <property type="match status" value="1"/>
</dbReference>
<evidence type="ECO:0000313" key="5">
    <source>
        <dbReference type="EMBL" id="NDY42315.1"/>
    </source>
</evidence>
<dbReference type="GO" id="GO:0016887">
    <property type="term" value="F:ATP hydrolysis activity"/>
    <property type="evidence" value="ECO:0007669"/>
    <property type="project" value="TreeGrafter"/>
</dbReference>
<dbReference type="PROSITE" id="PS00662">
    <property type="entry name" value="T2SP_E"/>
    <property type="match status" value="1"/>
</dbReference>
<keyword evidence="6" id="KW-1185">Reference proteome</keyword>
<dbReference type="Gene3D" id="3.30.450.90">
    <property type="match status" value="1"/>
</dbReference>
<keyword evidence="2" id="KW-0547">Nucleotide-binding</keyword>
<dbReference type="AlphaFoldDB" id="A0A6N9TM55"/>
<dbReference type="SUPFAM" id="SSF160246">
    <property type="entry name" value="EspE N-terminal domain-like"/>
    <property type="match status" value="1"/>
</dbReference>
<name>A0A6N9TM55_DISTH</name>
<dbReference type="SUPFAM" id="SSF52540">
    <property type="entry name" value="P-loop containing nucleoside triphosphate hydrolases"/>
    <property type="match status" value="1"/>
</dbReference>
<proteinExistence type="inferred from homology"/>
<dbReference type="Gene3D" id="1.10.40.70">
    <property type="match status" value="1"/>
</dbReference>
<dbReference type="InterPro" id="IPR001482">
    <property type="entry name" value="T2SS/T4SS_dom"/>
</dbReference>
<evidence type="ECO:0000256" key="2">
    <source>
        <dbReference type="ARBA" id="ARBA00022741"/>
    </source>
</evidence>
<dbReference type="PANTHER" id="PTHR30258:SF2">
    <property type="entry name" value="COMG OPERON PROTEIN 1"/>
    <property type="match status" value="1"/>
</dbReference>
<dbReference type="Pfam" id="PF00437">
    <property type="entry name" value="T2SSE"/>
    <property type="match status" value="1"/>
</dbReference>
<organism evidence="5 6">
    <name type="scientific">Dissulfurirhabdus thermomarina</name>
    <dbReference type="NCBI Taxonomy" id="1765737"/>
    <lineage>
        <taxon>Bacteria</taxon>
        <taxon>Deltaproteobacteria</taxon>
        <taxon>Dissulfurirhabdaceae</taxon>
        <taxon>Dissulfurirhabdus</taxon>
    </lineage>
</organism>